<dbReference type="InterPro" id="IPR002467">
    <property type="entry name" value="Pept_M24A_MAP1"/>
</dbReference>
<feature type="binding site" evidence="6">
    <location>
        <position position="249"/>
    </location>
    <ligand>
        <name>a divalent metal cation</name>
        <dbReference type="ChEBI" id="CHEBI:60240"/>
        <label>1</label>
    </ligand>
</feature>
<dbReference type="InterPro" id="IPR001714">
    <property type="entry name" value="Pept_M24_MAP"/>
</dbReference>
<evidence type="ECO:0000259" key="9">
    <source>
        <dbReference type="Pfam" id="PF00557"/>
    </source>
</evidence>
<name>A0A169QSH2_9HYPH</name>
<keyword evidence="4 6" id="KW-0479">Metal-binding</keyword>
<reference evidence="10 11" key="1">
    <citation type="journal article" date="2016" name="Genome Announc.">
        <title>Complete Genome Sequence of Methylobacterium populi P-1M, Isolated from Pink-Pigmented Household Biofilm.</title>
        <authorList>
            <person name="Morohoshi T."/>
            <person name="Ikeda T."/>
        </authorList>
    </citation>
    <scope>NUCLEOTIDE SEQUENCE [LARGE SCALE GENOMIC DNA]</scope>
    <source>
        <strain evidence="10 11">P-1M</strain>
    </source>
</reference>
<feature type="binding site" evidence="6">
    <location>
        <position position="191"/>
    </location>
    <ligand>
        <name>substrate</name>
    </ligand>
</feature>
<evidence type="ECO:0000256" key="3">
    <source>
        <dbReference type="ARBA" id="ARBA00022670"/>
    </source>
</evidence>
<feature type="binding site" evidence="6">
    <location>
        <position position="249"/>
    </location>
    <ligand>
        <name>a divalent metal cation</name>
        <dbReference type="ChEBI" id="CHEBI:60240"/>
        <label>2</label>
        <note>catalytic</note>
    </ligand>
</feature>
<comment type="catalytic activity">
    <reaction evidence="6 7">
        <text>Release of N-terminal amino acids, preferentially methionine, from peptides and arylamides.</text>
        <dbReference type="EC" id="3.4.11.18"/>
    </reaction>
</comment>
<evidence type="ECO:0000256" key="2">
    <source>
        <dbReference type="ARBA" id="ARBA00022438"/>
    </source>
</evidence>
<protein>
    <recommendedName>
        <fullName evidence="6 7">Methionine aminopeptidase</fullName>
        <shortName evidence="6">MAP</shortName>
        <shortName evidence="6">MetAP</shortName>
        <ecNumber evidence="6 7">3.4.11.18</ecNumber>
    </recommendedName>
    <alternativeName>
        <fullName evidence="6">Peptidase M</fullName>
    </alternativeName>
</protein>
<feature type="binding site" evidence="6">
    <location>
        <position position="110"/>
    </location>
    <ligand>
        <name>a divalent metal cation</name>
        <dbReference type="ChEBI" id="CHEBI:60240"/>
        <label>1</label>
    </ligand>
</feature>
<evidence type="ECO:0000256" key="6">
    <source>
        <dbReference type="HAMAP-Rule" id="MF_01974"/>
    </source>
</evidence>
<proteinExistence type="inferred from homology"/>
<feature type="binding site" evidence="6">
    <location>
        <position position="218"/>
    </location>
    <ligand>
        <name>a divalent metal cation</name>
        <dbReference type="ChEBI" id="CHEBI:60240"/>
        <label>2</label>
        <note>catalytic</note>
    </ligand>
</feature>
<dbReference type="EC" id="3.4.11.18" evidence="6 7"/>
<dbReference type="PANTHER" id="PTHR43330:SF13">
    <property type="entry name" value="METHIONINE AMINOPEPTIDASE 2"/>
    <property type="match status" value="1"/>
</dbReference>
<comment type="function">
    <text evidence="1 6">Removes the N-terminal methionine from nascent proteins. The N-terminal methionine is often cleaved when the second residue in the primary sequence is small and uncharged (Met-Ala-, Cys, Gly, Pro, Ser, Thr, or Val). Requires deformylation of the N(alpha)-formylated initiator methionine before it can be hydrolyzed.</text>
</comment>
<dbReference type="EMBL" id="AP014809">
    <property type="protein sequence ID" value="BAU89832.1"/>
    <property type="molecule type" value="Genomic_DNA"/>
</dbReference>
<organism evidence="10 11">
    <name type="scientific">Methylorubrum populi</name>
    <dbReference type="NCBI Taxonomy" id="223967"/>
    <lineage>
        <taxon>Bacteria</taxon>
        <taxon>Pseudomonadati</taxon>
        <taxon>Pseudomonadota</taxon>
        <taxon>Alphaproteobacteria</taxon>
        <taxon>Hyphomicrobiales</taxon>
        <taxon>Methylobacteriaceae</taxon>
        <taxon>Methylorubrum</taxon>
    </lineage>
</organism>
<evidence type="ECO:0000256" key="4">
    <source>
        <dbReference type="ARBA" id="ARBA00022723"/>
    </source>
</evidence>
<accession>A0A169QSH2</accession>
<dbReference type="CDD" id="cd01086">
    <property type="entry name" value="MetAP1"/>
    <property type="match status" value="1"/>
</dbReference>
<dbReference type="InterPro" id="IPR000994">
    <property type="entry name" value="Pept_M24"/>
</dbReference>
<dbReference type="GO" id="GO:0006508">
    <property type="term" value="P:proteolysis"/>
    <property type="evidence" value="ECO:0007669"/>
    <property type="project" value="UniProtKB-KW"/>
</dbReference>
<evidence type="ECO:0000313" key="11">
    <source>
        <dbReference type="Proteomes" id="UP000218288"/>
    </source>
</evidence>
<dbReference type="GO" id="GO:0004239">
    <property type="term" value="F:initiator methionyl aminopeptidase activity"/>
    <property type="evidence" value="ECO:0007669"/>
    <property type="project" value="UniProtKB-UniRule"/>
</dbReference>
<dbReference type="AlphaFoldDB" id="A0A169QSH2"/>
<comment type="cofactor">
    <cofactor evidence="6">
        <name>Co(2+)</name>
        <dbReference type="ChEBI" id="CHEBI:48828"/>
    </cofactor>
    <cofactor evidence="6">
        <name>Zn(2+)</name>
        <dbReference type="ChEBI" id="CHEBI:29105"/>
    </cofactor>
    <cofactor evidence="6">
        <name>Mn(2+)</name>
        <dbReference type="ChEBI" id="CHEBI:29035"/>
    </cofactor>
    <cofactor evidence="6">
        <name>Fe(2+)</name>
        <dbReference type="ChEBI" id="CHEBI:29033"/>
    </cofactor>
    <text evidence="6">Binds 2 divalent metal cations per subunit. Has a high-affinity and a low affinity metal-binding site. The true nature of the physiological cofactor is under debate. The enzyme is active with cobalt, zinc, manganese or divalent iron ions. Most likely, methionine aminopeptidases function as mononuclear Fe(2+)-metalloproteases under physiological conditions, and the catalytically relevant metal-binding site has been assigned to the histidine-containing high-affinity site.</text>
</comment>
<dbReference type="Proteomes" id="UP000218288">
    <property type="component" value="Chromosome"/>
</dbReference>
<comment type="subunit">
    <text evidence="6">Monomer.</text>
</comment>
<feature type="domain" description="Peptidase M24" evidence="9">
    <location>
        <begin position="28"/>
        <end position="255"/>
    </location>
</feature>
<dbReference type="SUPFAM" id="SSF55920">
    <property type="entry name" value="Creatinase/aminopeptidase"/>
    <property type="match status" value="1"/>
</dbReference>
<dbReference type="HAMAP" id="MF_01974">
    <property type="entry name" value="MetAP_1"/>
    <property type="match status" value="1"/>
</dbReference>
<dbReference type="PANTHER" id="PTHR43330">
    <property type="entry name" value="METHIONINE AMINOPEPTIDASE"/>
    <property type="match status" value="1"/>
</dbReference>
<sequence>MAQAQGRSRSGRPGEHDMTVSNDDDLAGLRRIGRIVADTLAVMGRAIEPGMTTRELDAVGRTFLEAAGARSAPETVYAFPGATCISVNEEIAHGIPSERRIAPGDLVNIDVSAEKDGYFSDTGASFAVPPATRAVERLCKDGRRAMWTGLRQVGAGKPLAGIGRAVGSFAHKNGYTLVRNLASHGIGLSLHEEPTEIATWPDPSERRIMREGMVLTVEPFLSLGADFAEDGDDPWTLYSRPSALTVQYEHTVIATRNGPLILTMPGP</sequence>
<feature type="region of interest" description="Disordered" evidence="8">
    <location>
        <begin position="1"/>
        <end position="23"/>
    </location>
</feature>
<feature type="binding site" evidence="6">
    <location>
        <position position="121"/>
    </location>
    <ligand>
        <name>a divalent metal cation</name>
        <dbReference type="ChEBI" id="CHEBI:60240"/>
        <label>2</label>
        <note>catalytic</note>
    </ligand>
</feature>
<dbReference type="PRINTS" id="PR00599">
    <property type="entry name" value="MAPEPTIDASE"/>
</dbReference>
<dbReference type="NCBIfam" id="TIGR00500">
    <property type="entry name" value="met_pdase_I"/>
    <property type="match status" value="1"/>
</dbReference>
<dbReference type="GO" id="GO:0046872">
    <property type="term" value="F:metal ion binding"/>
    <property type="evidence" value="ECO:0007669"/>
    <property type="project" value="UniProtKB-UniRule"/>
</dbReference>
<evidence type="ECO:0000256" key="1">
    <source>
        <dbReference type="ARBA" id="ARBA00002521"/>
    </source>
</evidence>
<feature type="binding site" evidence="6">
    <location>
        <position position="184"/>
    </location>
    <ligand>
        <name>a divalent metal cation</name>
        <dbReference type="ChEBI" id="CHEBI:60240"/>
        <label>2</label>
        <note>catalytic</note>
    </ligand>
</feature>
<dbReference type="Gene3D" id="3.90.230.10">
    <property type="entry name" value="Creatinase/methionine aminopeptidase superfamily"/>
    <property type="match status" value="1"/>
</dbReference>
<comment type="similarity">
    <text evidence="6">Belongs to the peptidase M24A family. Methionine aminopeptidase type 1 subfamily.</text>
</comment>
<keyword evidence="2 6" id="KW-0031">Aminopeptidase</keyword>
<evidence type="ECO:0000313" key="10">
    <source>
        <dbReference type="EMBL" id="BAU89832.1"/>
    </source>
</evidence>
<gene>
    <name evidence="6" type="primary">map</name>
    <name evidence="10" type="ORF">MPPM_1227</name>
</gene>
<keyword evidence="5 6" id="KW-0378">Hydrolase</keyword>
<evidence type="ECO:0000256" key="7">
    <source>
        <dbReference type="RuleBase" id="RU003653"/>
    </source>
</evidence>
<evidence type="ECO:0000256" key="8">
    <source>
        <dbReference type="SAM" id="MobiDB-lite"/>
    </source>
</evidence>
<dbReference type="GO" id="GO:0070006">
    <property type="term" value="F:metalloaminopeptidase activity"/>
    <property type="evidence" value="ECO:0007669"/>
    <property type="project" value="UniProtKB-UniRule"/>
</dbReference>
<evidence type="ECO:0000256" key="5">
    <source>
        <dbReference type="ARBA" id="ARBA00022801"/>
    </source>
</evidence>
<feature type="binding site" evidence="6">
    <location>
        <position position="93"/>
    </location>
    <ligand>
        <name>substrate</name>
    </ligand>
</feature>
<dbReference type="InterPro" id="IPR036005">
    <property type="entry name" value="Creatinase/aminopeptidase-like"/>
</dbReference>
<keyword evidence="3 6" id="KW-0645">Protease</keyword>
<dbReference type="Pfam" id="PF00557">
    <property type="entry name" value="Peptidase_M24"/>
    <property type="match status" value="1"/>
</dbReference>
<feature type="binding site" evidence="6">
    <location>
        <position position="121"/>
    </location>
    <ligand>
        <name>a divalent metal cation</name>
        <dbReference type="ChEBI" id="CHEBI:60240"/>
        <label>1</label>
    </ligand>
</feature>